<dbReference type="PANTHER" id="PTHR41260">
    <property type="entry name" value="PROTEIN ECSC"/>
    <property type="match status" value="1"/>
</dbReference>
<reference evidence="1 2" key="1">
    <citation type="submission" date="2019-02" db="EMBL/GenBank/DDBJ databases">
        <title>Deep-cultivation of Planctomycetes and their phenomic and genomic characterization uncovers novel biology.</title>
        <authorList>
            <person name="Wiegand S."/>
            <person name="Jogler M."/>
            <person name="Boedeker C."/>
            <person name="Pinto D."/>
            <person name="Vollmers J."/>
            <person name="Rivas-Marin E."/>
            <person name="Kohn T."/>
            <person name="Peeters S.H."/>
            <person name="Heuer A."/>
            <person name="Rast P."/>
            <person name="Oberbeckmann S."/>
            <person name="Bunk B."/>
            <person name="Jeske O."/>
            <person name="Meyerdierks A."/>
            <person name="Storesund J.E."/>
            <person name="Kallscheuer N."/>
            <person name="Luecker S."/>
            <person name="Lage O.M."/>
            <person name="Pohl T."/>
            <person name="Merkel B.J."/>
            <person name="Hornburger P."/>
            <person name="Mueller R.-W."/>
            <person name="Bruemmer F."/>
            <person name="Labrenz M."/>
            <person name="Spormann A.M."/>
            <person name="Op den Camp H."/>
            <person name="Overmann J."/>
            <person name="Amann R."/>
            <person name="Jetten M.S.M."/>
            <person name="Mascher T."/>
            <person name="Medema M.H."/>
            <person name="Devos D.P."/>
            <person name="Kaster A.-K."/>
            <person name="Ovreas L."/>
            <person name="Rohde M."/>
            <person name="Galperin M.Y."/>
            <person name="Jogler C."/>
        </authorList>
    </citation>
    <scope>NUCLEOTIDE SEQUENCE [LARGE SCALE GENOMIC DNA]</scope>
    <source>
        <strain evidence="1 2">I41</strain>
    </source>
</reference>
<dbReference type="PANTHER" id="PTHR41260:SF1">
    <property type="entry name" value="PROTEIN ECSC"/>
    <property type="match status" value="1"/>
</dbReference>
<dbReference type="KEGG" id="llh:I41_05360"/>
<dbReference type="Proteomes" id="UP000317909">
    <property type="component" value="Chromosome"/>
</dbReference>
<evidence type="ECO:0000313" key="1">
    <source>
        <dbReference type="EMBL" id="QDT71379.1"/>
    </source>
</evidence>
<accession>A0A517TSN7</accession>
<dbReference type="RefSeq" id="WP_145430593.1">
    <property type="nucleotide sequence ID" value="NZ_CP036339.1"/>
</dbReference>
<organism evidence="1 2">
    <name type="scientific">Lacipirellula limnantheis</name>
    <dbReference type="NCBI Taxonomy" id="2528024"/>
    <lineage>
        <taxon>Bacteria</taxon>
        <taxon>Pseudomonadati</taxon>
        <taxon>Planctomycetota</taxon>
        <taxon>Planctomycetia</taxon>
        <taxon>Pirellulales</taxon>
        <taxon>Lacipirellulaceae</taxon>
        <taxon>Lacipirellula</taxon>
    </lineage>
</organism>
<name>A0A517TSN7_9BACT</name>
<sequence>MPELTAADIALLAAAVAQLERPGLAARLAGVVGTPVERLIERLPDAVQSEINGATEHALTKALAVAAKTLDDEQPKTPWNLTHKIAATFSGVAGGMFGAPALFVELPITTMIILRSIGDIARSKGEKLSDPETRLACLEVFALGSGDDRRPGGAIEVLSEGARSEEGLIRVGYFVTRAALAQQVTAAAEILTKGTTLVTSSAMTRLISNIASRFGVAVSEKVAAQAIPIVGAIGGGLINALFVDHFQNTADAHFTVRALERKYGADLVKREYERIARGGVERLTQG</sequence>
<keyword evidence="2" id="KW-1185">Reference proteome</keyword>
<dbReference type="AlphaFoldDB" id="A0A517TSN7"/>
<evidence type="ECO:0000313" key="2">
    <source>
        <dbReference type="Proteomes" id="UP000317909"/>
    </source>
</evidence>
<dbReference type="OrthoDB" id="1238772at2"/>
<dbReference type="Pfam" id="PF12787">
    <property type="entry name" value="EcsC"/>
    <property type="match status" value="1"/>
</dbReference>
<protein>
    <submittedName>
        <fullName evidence="1">EcsC protein family protein</fullName>
    </submittedName>
</protein>
<proteinExistence type="predicted"/>
<gene>
    <name evidence="1" type="ORF">I41_05360</name>
</gene>
<dbReference type="InterPro" id="IPR024787">
    <property type="entry name" value="EcsC"/>
</dbReference>
<dbReference type="EMBL" id="CP036339">
    <property type="protein sequence ID" value="QDT71379.1"/>
    <property type="molecule type" value="Genomic_DNA"/>
</dbReference>